<dbReference type="EMBL" id="JBEDUW010000002">
    <property type="protein sequence ID" value="KAK9945101.1"/>
    <property type="molecule type" value="Genomic_DNA"/>
</dbReference>
<evidence type="ECO:0000313" key="3">
    <source>
        <dbReference type="Proteomes" id="UP001457282"/>
    </source>
</evidence>
<proteinExistence type="predicted"/>
<reference evidence="2 3" key="1">
    <citation type="journal article" date="2023" name="G3 (Bethesda)">
        <title>A chromosome-length genome assembly and annotation of blackberry (Rubus argutus, cv. 'Hillquist').</title>
        <authorList>
            <person name="Bruna T."/>
            <person name="Aryal R."/>
            <person name="Dudchenko O."/>
            <person name="Sargent D.J."/>
            <person name="Mead D."/>
            <person name="Buti M."/>
            <person name="Cavallini A."/>
            <person name="Hytonen T."/>
            <person name="Andres J."/>
            <person name="Pham M."/>
            <person name="Weisz D."/>
            <person name="Mascagni F."/>
            <person name="Usai G."/>
            <person name="Natali L."/>
            <person name="Bassil N."/>
            <person name="Fernandez G.E."/>
            <person name="Lomsadze A."/>
            <person name="Armour M."/>
            <person name="Olukolu B."/>
            <person name="Poorten T."/>
            <person name="Britton C."/>
            <person name="Davik J."/>
            <person name="Ashrafi H."/>
            <person name="Aiden E.L."/>
            <person name="Borodovsky M."/>
            <person name="Worthington M."/>
        </authorList>
    </citation>
    <scope>NUCLEOTIDE SEQUENCE [LARGE SCALE GENOMIC DNA]</scope>
    <source>
        <strain evidence="2">PI 553951</strain>
    </source>
</reference>
<comment type="caution">
    <text evidence="2">The sequence shown here is derived from an EMBL/GenBank/DDBJ whole genome shotgun (WGS) entry which is preliminary data.</text>
</comment>
<dbReference type="Proteomes" id="UP001457282">
    <property type="component" value="Unassembled WGS sequence"/>
</dbReference>
<gene>
    <name evidence="2" type="ORF">M0R45_010632</name>
</gene>
<keyword evidence="3" id="KW-1185">Reference proteome</keyword>
<dbReference type="AlphaFoldDB" id="A0AAW1YA04"/>
<feature type="region of interest" description="Disordered" evidence="1">
    <location>
        <begin position="49"/>
        <end position="76"/>
    </location>
</feature>
<protein>
    <submittedName>
        <fullName evidence="2">Uncharacterized protein</fullName>
    </submittedName>
</protein>
<organism evidence="2 3">
    <name type="scientific">Rubus argutus</name>
    <name type="common">Southern blackberry</name>
    <dbReference type="NCBI Taxonomy" id="59490"/>
    <lineage>
        <taxon>Eukaryota</taxon>
        <taxon>Viridiplantae</taxon>
        <taxon>Streptophyta</taxon>
        <taxon>Embryophyta</taxon>
        <taxon>Tracheophyta</taxon>
        <taxon>Spermatophyta</taxon>
        <taxon>Magnoliopsida</taxon>
        <taxon>eudicotyledons</taxon>
        <taxon>Gunneridae</taxon>
        <taxon>Pentapetalae</taxon>
        <taxon>rosids</taxon>
        <taxon>fabids</taxon>
        <taxon>Rosales</taxon>
        <taxon>Rosaceae</taxon>
        <taxon>Rosoideae</taxon>
        <taxon>Rosoideae incertae sedis</taxon>
        <taxon>Rubus</taxon>
    </lineage>
</organism>
<sequence length="76" mass="8458">MRKSSISLLTNLSRQRSKSLAPLLSRNYISDPLLPLHLLHRWSHRPVSGPAPKSMACSSENNPIPSKPISEYGHPC</sequence>
<evidence type="ECO:0000256" key="1">
    <source>
        <dbReference type="SAM" id="MobiDB-lite"/>
    </source>
</evidence>
<name>A0AAW1YA04_RUBAR</name>
<accession>A0AAW1YA04</accession>
<evidence type="ECO:0000313" key="2">
    <source>
        <dbReference type="EMBL" id="KAK9945101.1"/>
    </source>
</evidence>